<evidence type="ECO:0000259" key="11">
    <source>
        <dbReference type="PROSITE" id="PS51085"/>
    </source>
</evidence>
<keyword evidence="6" id="KW-0560">Oxidoreductase</keyword>
<accession>A0A549T8S5</accession>
<keyword evidence="5" id="KW-0274">FAD</keyword>
<evidence type="ECO:0000256" key="4">
    <source>
        <dbReference type="ARBA" id="ARBA00022723"/>
    </source>
</evidence>
<protein>
    <submittedName>
        <fullName evidence="13">Hybrid-cluster NAD(P)-dependent oxidoreductase</fullName>
    </submittedName>
</protein>
<dbReference type="RefSeq" id="WP_142861406.1">
    <property type="nucleotide sequence ID" value="NZ_VJMF01000003.1"/>
</dbReference>
<evidence type="ECO:0000259" key="12">
    <source>
        <dbReference type="PROSITE" id="PS51384"/>
    </source>
</evidence>
<dbReference type="InterPro" id="IPR050415">
    <property type="entry name" value="MRET"/>
</dbReference>
<name>A0A549T8S5_METSR</name>
<evidence type="ECO:0000313" key="14">
    <source>
        <dbReference type="Proteomes" id="UP000316781"/>
    </source>
</evidence>
<keyword evidence="8" id="KW-0411">Iron-sulfur</keyword>
<evidence type="ECO:0000256" key="8">
    <source>
        <dbReference type="ARBA" id="ARBA00023014"/>
    </source>
</evidence>
<dbReference type="InterPro" id="IPR017938">
    <property type="entry name" value="Riboflavin_synthase-like_b-brl"/>
</dbReference>
<evidence type="ECO:0000256" key="10">
    <source>
        <dbReference type="ARBA" id="ARBA00061434"/>
    </source>
</evidence>
<proteinExistence type="inferred from homology"/>
<dbReference type="GO" id="GO:0016491">
    <property type="term" value="F:oxidoreductase activity"/>
    <property type="evidence" value="ECO:0007669"/>
    <property type="project" value="UniProtKB-KW"/>
</dbReference>
<sequence length="520" mass="56391">MTGTKDNSRALVELPMLLFLRIADGDGAMSAQEMERFDALLRAPDWCRSPLLRQSLALTEKEKGALWRRYVDGDLSVDSGAVATALDSVLGALASDQQALVEQDLLSFSRRILEAADRHAGWFKSDAKAHASFDALDELIRRPSARGRAAALHRMSKTRPAPTDSDGALHLALAGEEAFWRGGKLPLRCIRAIDETHDVKTFDFVCEPRKFFCYEPGQFLTLELPIDGRIVRRSYTISSSPSRPHILSVTVKRVENGLVSNWLHDHLHPGMTLSADGPYGKFTCVDGAAGPYLFISGGSGVTPVMAMARWLLDTTADADIRFVHFARRPEDFVYESELRLLESRFPNFRCGFACSRATPDEWSGALGRFSVELLSQLAPDMMSRSVYLCGPDGFTESVRAGLAEAGYDMARFAQESFGGAPSPAAASPKPIDAPSAKIVFSASGKEIACTSGDYVLDIALANGIEAAYSCRAGQCGVCKTTALEGRAVHDCSDGLTEDDVAVGLILACRARPEGKLIVDL</sequence>
<dbReference type="Gene3D" id="2.40.30.10">
    <property type="entry name" value="Translation factors"/>
    <property type="match status" value="1"/>
</dbReference>
<evidence type="ECO:0000256" key="5">
    <source>
        <dbReference type="ARBA" id="ARBA00022827"/>
    </source>
</evidence>
<dbReference type="PRINTS" id="PR00371">
    <property type="entry name" value="FPNCR"/>
</dbReference>
<dbReference type="Gene3D" id="3.40.50.80">
    <property type="entry name" value="Nucleotide-binding domain of ferredoxin-NADP reductase (FNR) module"/>
    <property type="match status" value="1"/>
</dbReference>
<evidence type="ECO:0000256" key="7">
    <source>
        <dbReference type="ARBA" id="ARBA00023004"/>
    </source>
</evidence>
<dbReference type="PANTHER" id="PTHR47354:SF6">
    <property type="entry name" value="NADH OXIDOREDUCTASE HCR"/>
    <property type="match status" value="1"/>
</dbReference>
<evidence type="ECO:0000256" key="3">
    <source>
        <dbReference type="ARBA" id="ARBA00022714"/>
    </source>
</evidence>
<comment type="cofactor">
    <cofactor evidence="9">
        <name>[2Fe-2S] cluster</name>
        <dbReference type="ChEBI" id="CHEBI:190135"/>
    </cofactor>
</comment>
<evidence type="ECO:0000256" key="6">
    <source>
        <dbReference type="ARBA" id="ARBA00023002"/>
    </source>
</evidence>
<dbReference type="InterPro" id="IPR012675">
    <property type="entry name" value="Beta-grasp_dom_sf"/>
</dbReference>
<feature type="domain" description="FAD-binding FR-type" evidence="12">
    <location>
        <begin position="182"/>
        <end position="285"/>
    </location>
</feature>
<dbReference type="Gene3D" id="3.10.20.30">
    <property type="match status" value="1"/>
</dbReference>
<dbReference type="PROSITE" id="PS51085">
    <property type="entry name" value="2FE2S_FER_2"/>
    <property type="match status" value="1"/>
</dbReference>
<evidence type="ECO:0000256" key="2">
    <source>
        <dbReference type="ARBA" id="ARBA00022630"/>
    </source>
</evidence>
<dbReference type="PRINTS" id="PR00410">
    <property type="entry name" value="PHEHYDRXLASE"/>
</dbReference>
<dbReference type="PROSITE" id="PS00197">
    <property type="entry name" value="2FE2S_FER_1"/>
    <property type="match status" value="1"/>
</dbReference>
<evidence type="ECO:0000256" key="9">
    <source>
        <dbReference type="ARBA" id="ARBA00034078"/>
    </source>
</evidence>
<dbReference type="SUPFAM" id="SSF54292">
    <property type="entry name" value="2Fe-2S ferredoxin-like"/>
    <property type="match status" value="1"/>
</dbReference>
<dbReference type="Pfam" id="PF00970">
    <property type="entry name" value="FAD_binding_6"/>
    <property type="match status" value="1"/>
</dbReference>
<dbReference type="InterPro" id="IPR036010">
    <property type="entry name" value="2Fe-2S_ferredoxin-like_sf"/>
</dbReference>
<gene>
    <name evidence="13" type="ORF">FM996_00780</name>
</gene>
<dbReference type="InterPro" id="IPR001041">
    <property type="entry name" value="2Fe-2S_ferredoxin-type"/>
</dbReference>
<dbReference type="GO" id="GO:0051537">
    <property type="term" value="F:2 iron, 2 sulfur cluster binding"/>
    <property type="evidence" value="ECO:0007669"/>
    <property type="project" value="UniProtKB-KW"/>
</dbReference>
<dbReference type="InterPro" id="IPR017927">
    <property type="entry name" value="FAD-bd_FR_type"/>
</dbReference>
<dbReference type="InterPro" id="IPR001709">
    <property type="entry name" value="Flavoprot_Pyr_Nucl_cyt_Rdtase"/>
</dbReference>
<dbReference type="Pfam" id="PF00175">
    <property type="entry name" value="NAD_binding_1"/>
    <property type="match status" value="1"/>
</dbReference>
<organism evidence="13 14">
    <name type="scientific">Methylosinus sporium</name>
    <dbReference type="NCBI Taxonomy" id="428"/>
    <lineage>
        <taxon>Bacteria</taxon>
        <taxon>Pseudomonadati</taxon>
        <taxon>Pseudomonadota</taxon>
        <taxon>Alphaproteobacteria</taxon>
        <taxon>Hyphomicrobiales</taxon>
        <taxon>Methylocystaceae</taxon>
        <taxon>Methylosinus</taxon>
    </lineage>
</organism>
<dbReference type="SUPFAM" id="SSF63380">
    <property type="entry name" value="Riboflavin synthase domain-like"/>
    <property type="match status" value="1"/>
</dbReference>
<dbReference type="InterPro" id="IPR008333">
    <property type="entry name" value="Cbr1-like_FAD-bd_dom"/>
</dbReference>
<reference evidence="13 14" key="1">
    <citation type="submission" date="2019-07" db="EMBL/GenBank/DDBJ databases">
        <title>Ln-dependent methylotrophs.</title>
        <authorList>
            <person name="Tani A."/>
        </authorList>
    </citation>
    <scope>NUCLEOTIDE SEQUENCE [LARGE SCALE GENOMIC DNA]</scope>
    <source>
        <strain evidence="13 14">SM89A</strain>
    </source>
</reference>
<dbReference type="SUPFAM" id="SSF52343">
    <property type="entry name" value="Ferredoxin reductase-like, C-terminal NADP-linked domain"/>
    <property type="match status" value="1"/>
</dbReference>
<comment type="cofactor">
    <cofactor evidence="1">
        <name>FAD</name>
        <dbReference type="ChEBI" id="CHEBI:57692"/>
    </cofactor>
</comment>
<dbReference type="InterPro" id="IPR006058">
    <property type="entry name" value="2Fe2S_fd_BS"/>
</dbReference>
<dbReference type="CDD" id="cd00207">
    <property type="entry name" value="fer2"/>
    <property type="match status" value="1"/>
</dbReference>
<dbReference type="GO" id="GO:0046872">
    <property type="term" value="F:metal ion binding"/>
    <property type="evidence" value="ECO:0007669"/>
    <property type="project" value="UniProtKB-KW"/>
</dbReference>
<keyword evidence="2" id="KW-0285">Flavoprotein</keyword>
<comment type="caution">
    <text evidence="13">The sequence shown here is derived from an EMBL/GenBank/DDBJ whole genome shotgun (WGS) entry which is preliminary data.</text>
</comment>
<dbReference type="EMBL" id="VJMF01000003">
    <property type="protein sequence ID" value="TRL38272.1"/>
    <property type="molecule type" value="Genomic_DNA"/>
</dbReference>
<dbReference type="PROSITE" id="PS51384">
    <property type="entry name" value="FAD_FR"/>
    <property type="match status" value="1"/>
</dbReference>
<dbReference type="Proteomes" id="UP000316781">
    <property type="component" value="Unassembled WGS sequence"/>
</dbReference>
<dbReference type="PANTHER" id="PTHR47354">
    <property type="entry name" value="NADH OXIDOREDUCTASE HCR"/>
    <property type="match status" value="1"/>
</dbReference>
<dbReference type="InterPro" id="IPR001433">
    <property type="entry name" value="OxRdtase_FAD/NAD-bd"/>
</dbReference>
<keyword evidence="7" id="KW-0408">Iron</keyword>
<keyword evidence="4" id="KW-0479">Metal-binding</keyword>
<dbReference type="AlphaFoldDB" id="A0A549T8S5"/>
<dbReference type="InterPro" id="IPR039261">
    <property type="entry name" value="FNR_nucleotide-bd"/>
</dbReference>
<evidence type="ECO:0000313" key="13">
    <source>
        <dbReference type="EMBL" id="TRL38272.1"/>
    </source>
</evidence>
<feature type="domain" description="2Fe-2S ferredoxin-type" evidence="11">
    <location>
        <begin position="436"/>
        <end position="520"/>
    </location>
</feature>
<dbReference type="CDD" id="cd06215">
    <property type="entry name" value="FNR_iron_sulfur_binding_1"/>
    <property type="match status" value="1"/>
</dbReference>
<dbReference type="Pfam" id="PF00111">
    <property type="entry name" value="Fer2"/>
    <property type="match status" value="1"/>
</dbReference>
<keyword evidence="3" id="KW-0001">2Fe-2S</keyword>
<evidence type="ECO:0000256" key="1">
    <source>
        <dbReference type="ARBA" id="ARBA00001974"/>
    </source>
</evidence>
<comment type="similarity">
    <text evidence="10">In the N-terminal section; belongs to the FAD-binding oxidoreductase type 6 family.</text>
</comment>